<sequence>MSSKVPPIILNNGVAMPQLGFGVWQVPDDEAQSSVATALEAGYRSIDTAAIYGNEEGVGRAVTTSGIPRKDLFVTTKLWNADQGYDSTLRAIDVSLEKLGLEYVDLFLIHWPLPSRGKFVETYKALEKINADGRATAIGVSNFLPEHLETLIAQTALIPAVNQIELHPHLQQHAARDYHAQQGIATEAWSPLGQGRGLLEVPAIIAIAQKHNRTPAQIVLRWHIQLGNIVIPKSVTPARIRENIEVFDFSLDTEDMAAISALNEDRRLGPDPATFDMG</sequence>
<dbReference type="SUPFAM" id="SSF51430">
    <property type="entry name" value="NAD(P)-linked oxidoreductase"/>
    <property type="match status" value="1"/>
</dbReference>
<evidence type="ECO:0000313" key="5">
    <source>
        <dbReference type="EMBL" id="MED7821958.1"/>
    </source>
</evidence>
<dbReference type="Proteomes" id="UP001333996">
    <property type="component" value="Unassembled WGS sequence"/>
</dbReference>
<dbReference type="PIRSF" id="PIRSF000097">
    <property type="entry name" value="AKR"/>
    <property type="match status" value="1"/>
</dbReference>
<evidence type="ECO:0000256" key="3">
    <source>
        <dbReference type="ARBA" id="ARBA00023002"/>
    </source>
</evidence>
<evidence type="ECO:0000256" key="1">
    <source>
        <dbReference type="ARBA" id="ARBA00007905"/>
    </source>
</evidence>
<keyword evidence="3" id="KW-0560">Oxidoreductase</keyword>
<dbReference type="PROSITE" id="PS00063">
    <property type="entry name" value="ALDOKETO_REDUCTASE_3"/>
    <property type="match status" value="1"/>
</dbReference>
<reference evidence="5" key="1">
    <citation type="submission" date="2024-01" db="EMBL/GenBank/DDBJ databases">
        <title>First draft genome sequence data of TA4-1, the type strain of Gram-positive actinobacterium Streptomyces chiangmaiensis.</title>
        <authorList>
            <person name="Yasawong M."/>
            <person name="Nantapong N."/>
        </authorList>
    </citation>
    <scope>NUCLEOTIDE SEQUENCE</scope>
    <source>
        <strain evidence="5">TA4-1</strain>
    </source>
</reference>
<feature type="domain" description="NADP-dependent oxidoreductase" evidence="4">
    <location>
        <begin position="19"/>
        <end position="264"/>
    </location>
</feature>
<proteinExistence type="inferred from homology"/>
<name>A0ABU7FF28_9ACTN</name>
<dbReference type="PANTHER" id="PTHR43827:SF3">
    <property type="entry name" value="NADP-DEPENDENT OXIDOREDUCTASE DOMAIN-CONTAINING PROTEIN"/>
    <property type="match status" value="1"/>
</dbReference>
<evidence type="ECO:0000313" key="6">
    <source>
        <dbReference type="Proteomes" id="UP001333996"/>
    </source>
</evidence>
<dbReference type="RefSeq" id="WP_329506237.1">
    <property type="nucleotide sequence ID" value="NZ_BAAAYZ010000095.1"/>
</dbReference>
<dbReference type="InterPro" id="IPR018170">
    <property type="entry name" value="Aldo/ket_reductase_CS"/>
</dbReference>
<evidence type="ECO:0000259" key="4">
    <source>
        <dbReference type="Pfam" id="PF00248"/>
    </source>
</evidence>
<dbReference type="InterPro" id="IPR023210">
    <property type="entry name" value="NADP_OxRdtase_dom"/>
</dbReference>
<comment type="caution">
    <text evidence="5">The sequence shown here is derived from an EMBL/GenBank/DDBJ whole genome shotgun (WGS) entry which is preliminary data.</text>
</comment>
<keyword evidence="6" id="KW-1185">Reference proteome</keyword>
<dbReference type="InterPro" id="IPR020471">
    <property type="entry name" value="AKR"/>
</dbReference>
<keyword evidence="2" id="KW-0521">NADP</keyword>
<protein>
    <submittedName>
        <fullName evidence="5">Aldo/keto reductase</fullName>
    </submittedName>
</protein>
<dbReference type="InterPro" id="IPR036812">
    <property type="entry name" value="NAD(P)_OxRdtase_dom_sf"/>
</dbReference>
<comment type="similarity">
    <text evidence="1">Belongs to the aldo/keto reductase family.</text>
</comment>
<accession>A0ABU7FF28</accession>
<dbReference type="PANTHER" id="PTHR43827">
    <property type="entry name" value="2,5-DIKETO-D-GLUCONIC ACID REDUCTASE"/>
    <property type="match status" value="1"/>
</dbReference>
<dbReference type="Pfam" id="PF00248">
    <property type="entry name" value="Aldo_ket_red"/>
    <property type="match status" value="1"/>
</dbReference>
<gene>
    <name evidence="5" type="ORF">VXC91_08170</name>
</gene>
<dbReference type="Gene3D" id="3.20.20.100">
    <property type="entry name" value="NADP-dependent oxidoreductase domain"/>
    <property type="match status" value="1"/>
</dbReference>
<dbReference type="PRINTS" id="PR00069">
    <property type="entry name" value="ALDKETRDTASE"/>
</dbReference>
<evidence type="ECO:0000256" key="2">
    <source>
        <dbReference type="ARBA" id="ARBA00022857"/>
    </source>
</evidence>
<dbReference type="EMBL" id="JAYWVC010000017">
    <property type="protein sequence ID" value="MED7821958.1"/>
    <property type="molecule type" value="Genomic_DNA"/>
</dbReference>
<organism evidence="5 6">
    <name type="scientific">Streptomyces chiangmaiensis</name>
    <dbReference type="NCBI Taxonomy" id="766497"/>
    <lineage>
        <taxon>Bacteria</taxon>
        <taxon>Bacillati</taxon>
        <taxon>Actinomycetota</taxon>
        <taxon>Actinomycetes</taxon>
        <taxon>Kitasatosporales</taxon>
        <taxon>Streptomycetaceae</taxon>
        <taxon>Streptomyces</taxon>
    </lineage>
</organism>
<dbReference type="PROSITE" id="PS00798">
    <property type="entry name" value="ALDOKETO_REDUCTASE_1"/>
    <property type="match status" value="1"/>
</dbReference>